<dbReference type="KEGG" id="peo:AS203_07790"/>
<evidence type="ECO:0008006" key="4">
    <source>
        <dbReference type="Google" id="ProtNLM"/>
    </source>
</evidence>
<evidence type="ECO:0000313" key="2">
    <source>
        <dbReference type="EMBL" id="ALO48991.1"/>
    </source>
</evidence>
<name>A0A0S2KLS5_9BACT</name>
<reference evidence="3" key="1">
    <citation type="submission" date="2015-11" db="EMBL/GenBank/DDBJ databases">
        <authorList>
            <person name="Holder M.E."/>
            <person name="Ajami N.J."/>
            <person name="Petrosino J.F."/>
        </authorList>
    </citation>
    <scope>NUCLEOTIDE SEQUENCE [LARGE SCALE GENOMIC DNA]</scope>
    <source>
        <strain evidence="3">F0113</strain>
    </source>
</reference>
<dbReference type="PROSITE" id="PS51257">
    <property type="entry name" value="PROKAR_LIPOPROTEIN"/>
    <property type="match status" value="1"/>
</dbReference>
<dbReference type="Proteomes" id="UP000056252">
    <property type="component" value="Chromosome"/>
</dbReference>
<proteinExistence type="predicted"/>
<keyword evidence="1" id="KW-0732">Signal</keyword>
<dbReference type="EMBL" id="CP013195">
    <property type="protein sequence ID" value="ALO48991.1"/>
    <property type="molecule type" value="Genomic_DNA"/>
</dbReference>
<evidence type="ECO:0000256" key="1">
    <source>
        <dbReference type="SAM" id="SignalP"/>
    </source>
</evidence>
<keyword evidence="3" id="KW-1185">Reference proteome</keyword>
<gene>
    <name evidence="2" type="ORF">AS203_07790</name>
</gene>
<dbReference type="RefSeq" id="WP_036889009.1">
    <property type="nucleotide sequence ID" value="NZ_CP013195.1"/>
</dbReference>
<evidence type="ECO:0000313" key="3">
    <source>
        <dbReference type="Proteomes" id="UP000056252"/>
    </source>
</evidence>
<feature type="signal peptide" evidence="1">
    <location>
        <begin position="1"/>
        <end position="25"/>
    </location>
</feature>
<dbReference type="AlphaFoldDB" id="A0A0S2KLS5"/>
<feature type="chain" id="PRO_5006601907" description="Fibrobacter succinogenes major paralogous domain-containing protein" evidence="1">
    <location>
        <begin position="26"/>
        <end position="511"/>
    </location>
</feature>
<sequence length="511" mass="56032">MNMKTIKTWVLLVAGLLLTAGCANDDTASKDNEQEPGTEGLTSFVEENNATRTTAEYDNGGLNFFWTAGDRLWVNNGALTQDSKNNINSTLELHPTMPTTAVKRVAKAKFWFAGTFTASSYPVRYTGKNGASNKVTIKANQAQTVPNDASHIGEDGDCGVATATKPVGSETYGFTLDHKAAYATFLPYNSNRVAADFVIQKITIMADQALCGTFDFNDNGIDVGSRPAPTAANKVVELTLNNFPIPATATPTTNAATAVIAPGSYTNFIVIYTLHNPITNQTGTVTKQYPGTVTFTEGKNKKISQNLPPDYSAAGYYMWDAAADKPYWYGHLDSNGIPDGNYPQTNTDSRWYREDASWPCPSANRSCKDCPNANECIWYAMQGDPHYDDGDELWTMMGHLYQCGMWFKKKDHILGFTASNYNGTDYRTTAPYFTNSDTNHGKPGNIKDYFYLPASGFYINGTLIDVDRGYYWSSTPSPTGTGNACALDFSFGDVNVSDNLRNNGFRLWKAQ</sequence>
<organism evidence="2 3">
    <name type="scientific">Hoylesella enoeca</name>
    <dbReference type="NCBI Taxonomy" id="76123"/>
    <lineage>
        <taxon>Bacteria</taxon>
        <taxon>Pseudomonadati</taxon>
        <taxon>Bacteroidota</taxon>
        <taxon>Bacteroidia</taxon>
        <taxon>Bacteroidales</taxon>
        <taxon>Prevotellaceae</taxon>
        <taxon>Hoylesella</taxon>
    </lineage>
</organism>
<accession>A0A0S2KLS5</accession>
<protein>
    <recommendedName>
        <fullName evidence="4">Fibrobacter succinogenes major paralogous domain-containing protein</fullName>
    </recommendedName>
</protein>